<feature type="coiled-coil region" evidence="1">
    <location>
        <begin position="604"/>
        <end position="631"/>
    </location>
</feature>
<evidence type="ECO:0000259" key="3">
    <source>
        <dbReference type="Pfam" id="PF07727"/>
    </source>
</evidence>
<dbReference type="InterPro" id="IPR054722">
    <property type="entry name" value="PolX-like_BBD"/>
</dbReference>
<feature type="domain" description="Reverse transcriptase Ty1/copia-type" evidence="3">
    <location>
        <begin position="1186"/>
        <end position="1264"/>
    </location>
</feature>
<feature type="compositionally biased region" description="Basic and acidic residues" evidence="2">
    <location>
        <begin position="486"/>
        <end position="495"/>
    </location>
</feature>
<name>A0A6L2N7R7_TANCI</name>
<protein>
    <submittedName>
        <fullName evidence="5">Ribonuclease H-like domain-containing protein</fullName>
    </submittedName>
</protein>
<evidence type="ECO:0000259" key="4">
    <source>
        <dbReference type="Pfam" id="PF22936"/>
    </source>
</evidence>
<feature type="region of interest" description="Disordered" evidence="2">
    <location>
        <begin position="1034"/>
        <end position="1065"/>
    </location>
</feature>
<dbReference type="EMBL" id="BKCJ010008287">
    <property type="protein sequence ID" value="GEU81467.1"/>
    <property type="molecule type" value="Genomic_DNA"/>
</dbReference>
<feature type="domain" description="Retrovirus-related Pol polyprotein from transposon TNT 1-94-like beta-barrel" evidence="4">
    <location>
        <begin position="870"/>
        <end position="940"/>
    </location>
</feature>
<comment type="caution">
    <text evidence="5">The sequence shown here is derived from an EMBL/GenBank/DDBJ whole genome shotgun (WGS) entry which is preliminary data.</text>
</comment>
<dbReference type="Pfam" id="PF22936">
    <property type="entry name" value="Pol_BBD"/>
    <property type="match status" value="1"/>
</dbReference>
<organism evidence="5">
    <name type="scientific">Tanacetum cinerariifolium</name>
    <name type="common">Dalmatian daisy</name>
    <name type="synonym">Chrysanthemum cinerariifolium</name>
    <dbReference type="NCBI Taxonomy" id="118510"/>
    <lineage>
        <taxon>Eukaryota</taxon>
        <taxon>Viridiplantae</taxon>
        <taxon>Streptophyta</taxon>
        <taxon>Embryophyta</taxon>
        <taxon>Tracheophyta</taxon>
        <taxon>Spermatophyta</taxon>
        <taxon>Magnoliopsida</taxon>
        <taxon>eudicotyledons</taxon>
        <taxon>Gunneridae</taxon>
        <taxon>Pentapetalae</taxon>
        <taxon>asterids</taxon>
        <taxon>campanulids</taxon>
        <taxon>Asterales</taxon>
        <taxon>Asteraceae</taxon>
        <taxon>Asteroideae</taxon>
        <taxon>Anthemideae</taxon>
        <taxon>Anthemidinae</taxon>
        <taxon>Tanacetum</taxon>
    </lineage>
</organism>
<sequence>MAAALSLSLFLQIVCGRYRIRIPFRRSSRAVRTSPFKIAFFELVKLIIVSSYRNLIQVLVAMPFYNLEFRDSNDSFLGIYIASRFPVNSETVELLTFTPPMGDSPEGMLVVVYWFLYPHSPKHQVFNPLDMPVICCLRLHLLADACLDLDPCVDMPALLVAVFVGALADSGSLPFLRLFDLRSRPTEGYSSLLASLSRRLLRATVSPYVSRMIFVGNKMHKAFPLPVMEFPLVEEVPTASEECSHCQKKRDATVEKIALLLKSSSNCQSKSCNSYAKAWSEALIYRRITLNPNLLHSQSLHQEIDQQNPTLAKILILDKGKFEQWQFRIQQYLQHEHYALWEVIEFGDSYEAPANVATTNTASDGTSKKKGRTVTLTANDMQKRKNDVKERTTLLLSLPDEHQLRFKIEHDDLNQKFLTSLAPEWLMHMMVWRNRSDLDTMRLDDLYNHLKDINLIDEDDMEEMDIKWNMALLSMRANRECMAPRSQDRGRRDNYRQGSKVKKQAPKALMAIDRVGWDWSYMANDEENHALIADEETPTEFALMAKTSAESEVFDNSLCSKACKKNSDSLNIKARLVENRSQELKYCEKIRVLEFNTESRANCIKNLMKDLELLKKEKSELETKLIGSQTDSKDLDNLLESQRLDKNKEGLGYSVVPPPPTQIYSPPKKDMSWTGLPEFKDDIVTDYSRPSPAIESTSDDAQNRNPSVTKTKASPSTISPKPFIKFVKANGSLTKSKIDKVKTAKKPPVKYAEQYRKPTKKPNVRGNQRNWNNLKSHQLGPKFVMKKNACFNYGDFNHFAYDCSKRVKKETSRSQNNTHKSFTPRPAVHKPYRPPMRPVRSNMNAARPNRTSFNKPAHSYTKRPFQRTSADSGCSRHMTGNISYLSDYEPFDGGYVSFGQGGCKITGKGTIKTGKLEFENVYFVKDLKYNLFSVSQICDNKNNVMFTDSECIVLGIDFKLLDDANMLLRTPRQHNMYSIDLNNIVPHKDLTCLVAKASADEGTKDAASQEVKKDISSLRYIALPNWVHDALLESSSSKPQDDCSTDIPKNSGNSNPNATSTNPSADQMKTLTVETPIPTVSSPVLTACFTDSQEPSSDTRLVSKKVANQVETPSLDNILTLTNRFEDILKVTTNSDESNGVEADVSNIETTITSSPTPTLRIHKDHPKSQIIGPVDTLIQTRNKSKEVLKNKKDERGIVIRNKVRLVAQGHTQEEGIDYDEVFAPVARIEAIRLFLAYALFMGFTIYQMDVKSAFLYGTIDEEVEFEALMHEKFQMSAMGELNFFLGLQVLKKEDGIFLSQDKPDIMFVVYACARHQVTPKECHLHAVKRIFRYLKGHPKLGLWYPKESPFDLVAYSDSDYGGATQDRKSTTGGC</sequence>
<evidence type="ECO:0000313" key="5">
    <source>
        <dbReference type="EMBL" id="GEU81467.1"/>
    </source>
</evidence>
<evidence type="ECO:0000256" key="1">
    <source>
        <dbReference type="SAM" id="Coils"/>
    </source>
</evidence>
<feature type="region of interest" description="Disordered" evidence="2">
    <location>
        <begin position="810"/>
        <end position="873"/>
    </location>
</feature>
<feature type="region of interest" description="Disordered" evidence="2">
    <location>
        <begin position="755"/>
        <end position="774"/>
    </location>
</feature>
<reference evidence="5" key="1">
    <citation type="journal article" date="2019" name="Sci. Rep.">
        <title>Draft genome of Tanacetum cinerariifolium, the natural source of mosquito coil.</title>
        <authorList>
            <person name="Yamashiro T."/>
            <person name="Shiraishi A."/>
            <person name="Satake H."/>
            <person name="Nakayama K."/>
        </authorList>
    </citation>
    <scope>NUCLEOTIDE SEQUENCE</scope>
</reference>
<dbReference type="Pfam" id="PF07727">
    <property type="entry name" value="RVT_2"/>
    <property type="match status" value="1"/>
</dbReference>
<feature type="compositionally biased region" description="Polar residues" evidence="2">
    <location>
        <begin position="694"/>
        <end position="716"/>
    </location>
</feature>
<accession>A0A6L2N7R7</accession>
<dbReference type="PANTHER" id="PTHR11439">
    <property type="entry name" value="GAG-POL-RELATED RETROTRANSPOSON"/>
    <property type="match status" value="1"/>
</dbReference>
<evidence type="ECO:0000256" key="2">
    <source>
        <dbReference type="SAM" id="MobiDB-lite"/>
    </source>
</evidence>
<dbReference type="InterPro" id="IPR013103">
    <property type="entry name" value="RVT_2"/>
</dbReference>
<feature type="region of interest" description="Disordered" evidence="2">
    <location>
        <begin position="684"/>
        <end position="716"/>
    </location>
</feature>
<feature type="compositionally biased region" description="Polar residues" evidence="2">
    <location>
        <begin position="765"/>
        <end position="774"/>
    </location>
</feature>
<dbReference type="PANTHER" id="PTHR11439:SF495">
    <property type="entry name" value="REVERSE TRANSCRIPTASE, RNA-DEPENDENT DNA POLYMERASE-RELATED"/>
    <property type="match status" value="1"/>
</dbReference>
<proteinExistence type="predicted"/>
<feature type="compositionally biased region" description="Low complexity" evidence="2">
    <location>
        <begin position="1050"/>
        <end position="1065"/>
    </location>
</feature>
<feature type="compositionally biased region" description="Polar residues" evidence="2">
    <location>
        <begin position="841"/>
        <end position="854"/>
    </location>
</feature>
<feature type="region of interest" description="Disordered" evidence="2">
    <location>
        <begin position="481"/>
        <end position="502"/>
    </location>
</feature>
<keyword evidence="1" id="KW-0175">Coiled coil</keyword>
<gene>
    <name evidence="5" type="ORF">Tci_053445</name>
</gene>
<feature type="region of interest" description="Disordered" evidence="2">
    <location>
        <begin position="649"/>
        <end position="670"/>
    </location>
</feature>